<dbReference type="InterPro" id="IPR029058">
    <property type="entry name" value="AB_hydrolase_fold"/>
</dbReference>
<protein>
    <submittedName>
        <fullName evidence="1">Alpha beta hydrolase superfamily protein</fullName>
    </submittedName>
</protein>
<dbReference type="PATRIC" id="fig|1423730.4.peg.2029"/>
<name>A0A0R2F078_9LACO</name>
<dbReference type="STRING" id="1423730.FC75_GL001950"/>
<evidence type="ECO:0000313" key="1">
    <source>
        <dbReference type="EMBL" id="KRN21993.1"/>
    </source>
</evidence>
<reference evidence="1 2" key="1">
    <citation type="journal article" date="2015" name="Genome Announc.">
        <title>Expanding the biotechnology potential of lactobacilli through comparative genomics of 213 strains and associated genera.</title>
        <authorList>
            <person name="Sun Z."/>
            <person name="Harris H.M."/>
            <person name="McCann A."/>
            <person name="Guo C."/>
            <person name="Argimon S."/>
            <person name="Zhang W."/>
            <person name="Yang X."/>
            <person name="Jeffery I.B."/>
            <person name="Cooney J.C."/>
            <person name="Kagawa T.F."/>
            <person name="Liu W."/>
            <person name="Song Y."/>
            <person name="Salvetti E."/>
            <person name="Wrobel A."/>
            <person name="Rasinkangas P."/>
            <person name="Parkhill J."/>
            <person name="Rea M.C."/>
            <person name="O'Sullivan O."/>
            <person name="Ritari J."/>
            <person name="Douillard F.P."/>
            <person name="Paul Ross R."/>
            <person name="Yang R."/>
            <person name="Briner A.E."/>
            <person name="Felis G.E."/>
            <person name="de Vos W.M."/>
            <person name="Barrangou R."/>
            <person name="Klaenhammer T.R."/>
            <person name="Caufield P.W."/>
            <person name="Cui Y."/>
            <person name="Zhang H."/>
            <person name="O'Toole P.W."/>
        </authorList>
    </citation>
    <scope>NUCLEOTIDE SEQUENCE [LARGE SCALE GENOMIC DNA]</scope>
    <source>
        <strain evidence="1 2">DSM 22697</strain>
    </source>
</reference>
<comment type="caution">
    <text evidence="1">The sequence shown here is derived from an EMBL/GenBank/DDBJ whole genome shotgun (WGS) entry which is preliminary data.</text>
</comment>
<organism evidence="1 2">
    <name type="scientific">Lacticaseibacillus camelliae DSM 22697 = JCM 13995</name>
    <dbReference type="NCBI Taxonomy" id="1423730"/>
    <lineage>
        <taxon>Bacteria</taxon>
        <taxon>Bacillati</taxon>
        <taxon>Bacillota</taxon>
        <taxon>Bacilli</taxon>
        <taxon>Lactobacillales</taxon>
        <taxon>Lactobacillaceae</taxon>
        <taxon>Lacticaseibacillus</taxon>
    </lineage>
</organism>
<accession>A0A0R2F078</accession>
<evidence type="ECO:0000313" key="2">
    <source>
        <dbReference type="Proteomes" id="UP000050865"/>
    </source>
</evidence>
<dbReference type="InterPro" id="IPR010315">
    <property type="entry name" value="DUF915_hydro-like"/>
</dbReference>
<dbReference type="EMBL" id="AYZJ01000037">
    <property type="protein sequence ID" value="KRN21993.1"/>
    <property type="molecule type" value="Genomic_DNA"/>
</dbReference>
<dbReference type="SUPFAM" id="SSF53474">
    <property type="entry name" value="alpha/beta-Hydrolases"/>
    <property type="match status" value="1"/>
</dbReference>
<dbReference type="RefSeq" id="WP_056989573.1">
    <property type="nucleotide sequence ID" value="NZ_AYZJ01000037.1"/>
</dbReference>
<dbReference type="GO" id="GO:0016787">
    <property type="term" value="F:hydrolase activity"/>
    <property type="evidence" value="ECO:0007669"/>
    <property type="project" value="UniProtKB-KW"/>
</dbReference>
<proteinExistence type="predicted"/>
<gene>
    <name evidence="1" type="ORF">FC75_GL001950</name>
</gene>
<dbReference type="Gene3D" id="3.40.50.1820">
    <property type="entry name" value="alpha/beta hydrolase"/>
    <property type="match status" value="1"/>
</dbReference>
<keyword evidence="2" id="KW-1185">Reference proteome</keyword>
<dbReference type="Pfam" id="PF06028">
    <property type="entry name" value="DUF915"/>
    <property type="match status" value="1"/>
</dbReference>
<dbReference type="AlphaFoldDB" id="A0A0R2F078"/>
<dbReference type="Proteomes" id="UP000050865">
    <property type="component" value="Unassembled WGS sequence"/>
</dbReference>
<keyword evidence="1" id="KW-0378">Hydrolase</keyword>
<sequence>MRKWCASLIVFFAVLLGIGFPAYRWMHTSVENARVVHRSRMRPIFLVPGSSASQNRFNALVAALNRQTTGHSYVKITVTESGKFKQSGRIAARDRQPYIVVAFANNQDGYPNIQRQARWFNIAFTAMAKKYHFDRFSAIGHSNGGLVLTLFLERYMNQADYTMQRMITLGSPYNLEESKQANRTQMLTDMIRMKKRLPVNLTVYSVAGSESYTSDGIVPLASVDAGKYIFQNQVKHYTMITLSGNNAEHSDLPQNQETIDLIKQDLLIKNQRPALRP</sequence>